<dbReference type="STRING" id="980251.GCA_001642875_05050"/>
<evidence type="ECO:0000256" key="1">
    <source>
        <dbReference type="SAM" id="SignalP"/>
    </source>
</evidence>
<dbReference type="EMBL" id="CP042912">
    <property type="protein sequence ID" value="QEG22058.1"/>
    <property type="molecule type" value="Genomic_DNA"/>
</dbReference>
<keyword evidence="1" id="KW-0732">Signal</keyword>
<evidence type="ECO:0000313" key="3">
    <source>
        <dbReference type="Proteomes" id="UP000322214"/>
    </source>
</evidence>
<dbReference type="AlphaFoldDB" id="A0A5B9P6Z9"/>
<protein>
    <submittedName>
        <fullName evidence="2">Uncharacterized protein</fullName>
    </submittedName>
</protein>
<proteinExistence type="predicted"/>
<feature type="signal peptide" evidence="1">
    <location>
        <begin position="1"/>
        <end position="29"/>
    </location>
</feature>
<feature type="chain" id="PRO_5023091927" evidence="1">
    <location>
        <begin position="30"/>
        <end position="168"/>
    </location>
</feature>
<sequence length="168" mass="17492" precursor="true">MKSQSTIRRSMIATLLVFATAAIGLQSLAFTSGSACGCSCSATKTVEAVPSVTESSCCSRAVQDSEPSCCSTKQAAPTNGCCCNPEAMTCKCVDCNCNAEEDQPDPLSPAVPPSESNETVSPVLICAAPVVGYPREVGKRLVAHPRSALEFAALSSQERCVLLSRFTC</sequence>
<gene>
    <name evidence="2" type="ORF">MFFC18_19190</name>
</gene>
<accession>A0A5B9P6Z9</accession>
<dbReference type="KEGG" id="mff:MFFC18_19190"/>
<evidence type="ECO:0000313" key="2">
    <source>
        <dbReference type="EMBL" id="QEG22058.1"/>
    </source>
</evidence>
<organism evidence="2 3">
    <name type="scientific">Mariniblastus fucicola</name>
    <dbReference type="NCBI Taxonomy" id="980251"/>
    <lineage>
        <taxon>Bacteria</taxon>
        <taxon>Pseudomonadati</taxon>
        <taxon>Planctomycetota</taxon>
        <taxon>Planctomycetia</taxon>
        <taxon>Pirellulales</taxon>
        <taxon>Pirellulaceae</taxon>
        <taxon>Mariniblastus</taxon>
    </lineage>
</organism>
<reference evidence="2 3" key="1">
    <citation type="submission" date="2019-08" db="EMBL/GenBank/DDBJ databases">
        <title>Deep-cultivation of Planctomycetes and their phenomic and genomic characterization uncovers novel biology.</title>
        <authorList>
            <person name="Wiegand S."/>
            <person name="Jogler M."/>
            <person name="Boedeker C."/>
            <person name="Pinto D."/>
            <person name="Vollmers J."/>
            <person name="Rivas-Marin E."/>
            <person name="Kohn T."/>
            <person name="Peeters S.H."/>
            <person name="Heuer A."/>
            <person name="Rast P."/>
            <person name="Oberbeckmann S."/>
            <person name="Bunk B."/>
            <person name="Jeske O."/>
            <person name="Meyerdierks A."/>
            <person name="Storesund J.E."/>
            <person name="Kallscheuer N."/>
            <person name="Luecker S."/>
            <person name="Lage O.M."/>
            <person name="Pohl T."/>
            <person name="Merkel B.J."/>
            <person name="Hornburger P."/>
            <person name="Mueller R.-W."/>
            <person name="Bruemmer F."/>
            <person name="Labrenz M."/>
            <person name="Spormann A.M."/>
            <person name="Op den Camp H."/>
            <person name="Overmann J."/>
            <person name="Amann R."/>
            <person name="Jetten M.S.M."/>
            <person name="Mascher T."/>
            <person name="Medema M.H."/>
            <person name="Devos D.P."/>
            <person name="Kaster A.-K."/>
            <person name="Ovreas L."/>
            <person name="Rohde M."/>
            <person name="Galperin M.Y."/>
            <person name="Jogler C."/>
        </authorList>
    </citation>
    <scope>NUCLEOTIDE SEQUENCE [LARGE SCALE GENOMIC DNA]</scope>
    <source>
        <strain evidence="2 3">FC18</strain>
    </source>
</reference>
<name>A0A5B9P6Z9_9BACT</name>
<dbReference type="Proteomes" id="UP000322214">
    <property type="component" value="Chromosome"/>
</dbReference>
<keyword evidence="3" id="KW-1185">Reference proteome</keyword>